<protein>
    <submittedName>
        <fullName evidence="1">Uncharacterized protein</fullName>
    </submittedName>
</protein>
<name>A0A645J516_9ZZZZ</name>
<sequence>MDEIDLLHRDAALHKLCFEVVVHIKASIVMRRGKIAEYKLRQPLLPVLLPYPINLIHADVDLAFLAVRQHGVDEPLVERKLSSIVGNL</sequence>
<organism evidence="1">
    <name type="scientific">bioreactor metagenome</name>
    <dbReference type="NCBI Taxonomy" id="1076179"/>
    <lineage>
        <taxon>unclassified sequences</taxon>
        <taxon>metagenomes</taxon>
        <taxon>ecological metagenomes</taxon>
    </lineage>
</organism>
<comment type="caution">
    <text evidence="1">The sequence shown here is derived from an EMBL/GenBank/DDBJ whole genome shotgun (WGS) entry which is preliminary data.</text>
</comment>
<proteinExistence type="predicted"/>
<gene>
    <name evidence="1" type="ORF">SDC9_202234</name>
</gene>
<accession>A0A645J516</accession>
<evidence type="ECO:0000313" key="1">
    <source>
        <dbReference type="EMBL" id="MPN54563.1"/>
    </source>
</evidence>
<reference evidence="1" key="1">
    <citation type="submission" date="2019-08" db="EMBL/GenBank/DDBJ databases">
        <authorList>
            <person name="Kucharzyk K."/>
            <person name="Murdoch R.W."/>
            <person name="Higgins S."/>
            <person name="Loffler F."/>
        </authorList>
    </citation>
    <scope>NUCLEOTIDE SEQUENCE</scope>
</reference>
<dbReference type="EMBL" id="VSSQ01122909">
    <property type="protein sequence ID" value="MPN54563.1"/>
    <property type="molecule type" value="Genomic_DNA"/>
</dbReference>
<dbReference type="AlphaFoldDB" id="A0A645J516"/>